<sequence>MQIHCPNSIAGQHFGVGKDQQWGAVAGFLDAIIFIRHFDSHSVRRDPRLQDKGRTQMLKQAQPVLMEKLVSEPAVENNKLQKVSAQLSLRFSGFMKISPHSGQGQMVLLSLVNPRTGSTTILHS</sequence>
<evidence type="ECO:0000313" key="1">
    <source>
        <dbReference type="EMBL" id="KAF5740294.1"/>
    </source>
</evidence>
<dbReference type="AlphaFoldDB" id="A0A7J7D1T9"/>
<organism evidence="1 2">
    <name type="scientific">Tripterygium wilfordii</name>
    <name type="common">Thunder God vine</name>
    <dbReference type="NCBI Taxonomy" id="458696"/>
    <lineage>
        <taxon>Eukaryota</taxon>
        <taxon>Viridiplantae</taxon>
        <taxon>Streptophyta</taxon>
        <taxon>Embryophyta</taxon>
        <taxon>Tracheophyta</taxon>
        <taxon>Spermatophyta</taxon>
        <taxon>Magnoliopsida</taxon>
        <taxon>eudicotyledons</taxon>
        <taxon>Gunneridae</taxon>
        <taxon>Pentapetalae</taxon>
        <taxon>rosids</taxon>
        <taxon>fabids</taxon>
        <taxon>Celastrales</taxon>
        <taxon>Celastraceae</taxon>
        <taxon>Tripterygium</taxon>
    </lineage>
</organism>
<dbReference type="Proteomes" id="UP000593562">
    <property type="component" value="Unassembled WGS sequence"/>
</dbReference>
<protein>
    <submittedName>
        <fullName evidence="1">Uncharacterized protein</fullName>
    </submittedName>
</protein>
<proteinExistence type="predicted"/>
<name>A0A7J7D1T9_TRIWF</name>
<reference evidence="1 2" key="1">
    <citation type="journal article" date="2020" name="Nat. Commun.">
        <title>Genome of Tripterygium wilfordii and identification of cytochrome P450 involved in triptolide biosynthesis.</title>
        <authorList>
            <person name="Tu L."/>
            <person name="Su P."/>
            <person name="Zhang Z."/>
            <person name="Gao L."/>
            <person name="Wang J."/>
            <person name="Hu T."/>
            <person name="Zhou J."/>
            <person name="Zhang Y."/>
            <person name="Zhao Y."/>
            <person name="Liu Y."/>
            <person name="Song Y."/>
            <person name="Tong Y."/>
            <person name="Lu Y."/>
            <person name="Yang J."/>
            <person name="Xu C."/>
            <person name="Jia M."/>
            <person name="Peters R.J."/>
            <person name="Huang L."/>
            <person name="Gao W."/>
        </authorList>
    </citation>
    <scope>NUCLEOTIDE SEQUENCE [LARGE SCALE GENOMIC DNA]</scope>
    <source>
        <strain evidence="2">cv. XIE 37</strain>
        <tissue evidence="1">Leaf</tissue>
    </source>
</reference>
<accession>A0A7J7D1T9</accession>
<keyword evidence="2" id="KW-1185">Reference proteome</keyword>
<comment type="caution">
    <text evidence="1">The sequence shown here is derived from an EMBL/GenBank/DDBJ whole genome shotgun (WGS) entry which is preliminary data.</text>
</comment>
<dbReference type="EMBL" id="JAAARO010000011">
    <property type="protein sequence ID" value="KAF5740294.1"/>
    <property type="molecule type" value="Genomic_DNA"/>
</dbReference>
<evidence type="ECO:0000313" key="2">
    <source>
        <dbReference type="Proteomes" id="UP000593562"/>
    </source>
</evidence>
<dbReference type="InParanoid" id="A0A7J7D1T9"/>
<gene>
    <name evidence="1" type="ORF">HS088_TW11G00360</name>
</gene>